<dbReference type="PANTHER" id="PTHR47979">
    <property type="entry name" value="DRAB11-RELATED"/>
    <property type="match status" value="1"/>
</dbReference>
<dbReference type="STRING" id="4577.A0A1D6LA12"/>
<name>A0A1D6LA12_MAIZE</name>
<sequence length="131" mass="14921">MAHRMDNEYDYLFKIVLIGDSGVGKSNILSRFTRNEFCLESKSTIGVEFATRTLQMQTYGYDKLMFAGQLVKCNLIASFIVMREGAWLLAPLVGSITKQHNNFACRMCEHGAPRMIHVHASMKMKEPCCYI</sequence>
<dbReference type="InterPro" id="IPR001806">
    <property type="entry name" value="Small_GTPase"/>
</dbReference>
<dbReference type="SMART" id="SM00175">
    <property type="entry name" value="RAB"/>
    <property type="match status" value="1"/>
</dbReference>
<dbReference type="SMR" id="A0A1D6LA12"/>
<dbReference type="Pfam" id="PF00071">
    <property type="entry name" value="Ras"/>
    <property type="match status" value="1"/>
</dbReference>
<dbReference type="InterPro" id="IPR027417">
    <property type="entry name" value="P-loop_NTPase"/>
</dbReference>
<dbReference type="PRINTS" id="PR00449">
    <property type="entry name" value="RASTRNSFRMNG"/>
</dbReference>
<evidence type="ECO:0000313" key="1">
    <source>
        <dbReference type="EMBL" id="ONM10975.1"/>
    </source>
</evidence>
<dbReference type="GO" id="GO:0003924">
    <property type="term" value="F:GTPase activity"/>
    <property type="evidence" value="ECO:0007669"/>
    <property type="project" value="InterPro"/>
</dbReference>
<dbReference type="InParanoid" id="A0A1D6LA12"/>
<dbReference type="PROSITE" id="PS51419">
    <property type="entry name" value="RAB"/>
    <property type="match status" value="1"/>
</dbReference>
<dbReference type="AlphaFoldDB" id="A0A1D6LA12"/>
<gene>
    <name evidence="1" type="ORF">ZEAMMB73_Zm00001d034676</name>
</gene>
<reference evidence="1" key="1">
    <citation type="submission" date="2015-12" db="EMBL/GenBank/DDBJ databases">
        <title>Update maize B73 reference genome by single molecule sequencing technologies.</title>
        <authorList>
            <consortium name="Maize Genome Sequencing Project"/>
            <person name="Ware D."/>
        </authorList>
    </citation>
    <scope>NUCLEOTIDE SEQUENCE [LARGE SCALE GENOMIC DNA]</scope>
    <source>
        <tissue evidence="1">Seedling</tissue>
    </source>
</reference>
<dbReference type="InterPro" id="IPR050209">
    <property type="entry name" value="Rab_GTPases_membrane_traffic"/>
</dbReference>
<organism evidence="1">
    <name type="scientific">Zea mays</name>
    <name type="common">Maize</name>
    <dbReference type="NCBI Taxonomy" id="4577"/>
    <lineage>
        <taxon>Eukaryota</taxon>
        <taxon>Viridiplantae</taxon>
        <taxon>Streptophyta</taxon>
        <taxon>Embryophyta</taxon>
        <taxon>Tracheophyta</taxon>
        <taxon>Spermatophyta</taxon>
        <taxon>Magnoliopsida</taxon>
        <taxon>Liliopsida</taxon>
        <taxon>Poales</taxon>
        <taxon>Poaceae</taxon>
        <taxon>PACMAD clade</taxon>
        <taxon>Panicoideae</taxon>
        <taxon>Andropogonodae</taxon>
        <taxon>Andropogoneae</taxon>
        <taxon>Tripsacinae</taxon>
        <taxon>Zea</taxon>
    </lineage>
</organism>
<protein>
    <submittedName>
        <fullName evidence="1">Ras-related protein RABA6a</fullName>
    </submittedName>
</protein>
<proteinExistence type="predicted"/>
<dbReference type="SUPFAM" id="SSF52540">
    <property type="entry name" value="P-loop containing nucleoside triphosphate hydrolases"/>
    <property type="match status" value="1"/>
</dbReference>
<dbReference type="Gene3D" id="3.40.50.300">
    <property type="entry name" value="P-loop containing nucleotide triphosphate hydrolases"/>
    <property type="match status" value="1"/>
</dbReference>
<accession>A0A1D6LA12</accession>
<dbReference type="GO" id="GO:0005525">
    <property type="term" value="F:GTP binding"/>
    <property type="evidence" value="ECO:0007669"/>
    <property type="project" value="InterPro"/>
</dbReference>
<dbReference type="EMBL" id="CM007647">
    <property type="protein sequence ID" value="ONM10975.1"/>
    <property type="molecule type" value="Genomic_DNA"/>
</dbReference>